<proteinExistence type="predicted"/>
<dbReference type="Pfam" id="PF12146">
    <property type="entry name" value="Hydrolase_4"/>
    <property type="match status" value="1"/>
</dbReference>
<dbReference type="EMBL" id="JH431945">
    <property type="status" value="NOT_ANNOTATED_CDS"/>
    <property type="molecule type" value="Genomic_DNA"/>
</dbReference>
<dbReference type="Pfam" id="PF04083">
    <property type="entry name" value="Abhydro_lipase"/>
    <property type="match status" value="1"/>
</dbReference>
<dbReference type="SUPFAM" id="SSF53474">
    <property type="entry name" value="alpha/beta-Hydrolases"/>
    <property type="match status" value="1"/>
</dbReference>
<name>T1JHQ4_STRMM</name>
<protein>
    <recommendedName>
        <fullName evidence="5">AB hydrolase-1 domain-containing protein</fullName>
    </recommendedName>
</protein>
<feature type="domain" description="Partial AB-hydrolase lipase" evidence="1">
    <location>
        <begin position="7"/>
        <end position="60"/>
    </location>
</feature>
<accession>T1JHQ4</accession>
<sequence length="313" mass="35384">MDIKTALMNLYGYKGENHSVNTDDGYILTMHRIPNANTTSIPILLLHGTGCPSDQFFLNGHTSPAFILADAGFDVWLANFRGNSYTSHKKYTTKDKQFWDFSWQEMAQQDLPHSIDYILNFTKHEKIILSGHSMGTTVGFALLSSQPSYNHKVAGYLPLAPAAFSNYMPQFIQIYNLFPSYRTRAPIAISRCRDGSSIKTIAHIAQVRTLKGMHQYTYGKEINQKRYNSSLPPAYNLSKISAPVVLFHAANDAACDPLDVALIAQKLVNMKAKELVSDPKFNHVDYMVAKNMKMLVYDKFIEHTKNLWKDSKS</sequence>
<feature type="domain" description="Serine aminopeptidase S33" evidence="2">
    <location>
        <begin position="67"/>
        <end position="283"/>
    </location>
</feature>
<dbReference type="Gene3D" id="3.40.50.1820">
    <property type="entry name" value="alpha/beta hydrolase"/>
    <property type="match status" value="2"/>
</dbReference>
<dbReference type="InterPro" id="IPR006693">
    <property type="entry name" value="AB_hydrolase_lipase"/>
</dbReference>
<evidence type="ECO:0000259" key="1">
    <source>
        <dbReference type="Pfam" id="PF04083"/>
    </source>
</evidence>
<reference evidence="4" key="1">
    <citation type="submission" date="2011-05" db="EMBL/GenBank/DDBJ databases">
        <authorList>
            <person name="Richards S.R."/>
            <person name="Qu J."/>
            <person name="Jiang H."/>
            <person name="Jhangiani S.N."/>
            <person name="Agravi P."/>
            <person name="Goodspeed R."/>
            <person name="Gross S."/>
            <person name="Mandapat C."/>
            <person name="Jackson L."/>
            <person name="Mathew T."/>
            <person name="Pu L."/>
            <person name="Thornton R."/>
            <person name="Saada N."/>
            <person name="Wilczek-Boney K.B."/>
            <person name="Lee S."/>
            <person name="Kovar C."/>
            <person name="Wu Y."/>
            <person name="Scherer S.E."/>
            <person name="Worley K.C."/>
            <person name="Muzny D.M."/>
            <person name="Gibbs R."/>
        </authorList>
    </citation>
    <scope>NUCLEOTIDE SEQUENCE</scope>
    <source>
        <strain evidence="4">Brora</strain>
    </source>
</reference>
<dbReference type="EnsemblMetazoa" id="SMAR013385-RA">
    <property type="protein sequence ID" value="SMAR013385-PA"/>
    <property type="gene ID" value="SMAR013385"/>
</dbReference>
<evidence type="ECO:0000259" key="2">
    <source>
        <dbReference type="Pfam" id="PF12146"/>
    </source>
</evidence>
<evidence type="ECO:0000313" key="3">
    <source>
        <dbReference type="EnsemblMetazoa" id="SMAR013385-PA"/>
    </source>
</evidence>
<dbReference type="HOGENOM" id="CLU_010974_0_1_1"/>
<dbReference type="GO" id="GO:0006629">
    <property type="term" value="P:lipid metabolic process"/>
    <property type="evidence" value="ECO:0007669"/>
    <property type="project" value="InterPro"/>
</dbReference>
<dbReference type="PhylomeDB" id="T1JHQ4"/>
<dbReference type="InterPro" id="IPR029058">
    <property type="entry name" value="AB_hydrolase_fold"/>
</dbReference>
<dbReference type="OMA" id="WPEYSAN"/>
<reference evidence="3" key="2">
    <citation type="submission" date="2015-02" db="UniProtKB">
        <authorList>
            <consortium name="EnsemblMetazoa"/>
        </authorList>
    </citation>
    <scope>IDENTIFICATION</scope>
</reference>
<dbReference type="AlphaFoldDB" id="T1JHQ4"/>
<dbReference type="InterPro" id="IPR022742">
    <property type="entry name" value="Hydrolase_4"/>
</dbReference>
<dbReference type="PANTHER" id="PTHR11005">
    <property type="entry name" value="LYSOSOMAL ACID LIPASE-RELATED"/>
    <property type="match status" value="1"/>
</dbReference>
<dbReference type="Proteomes" id="UP000014500">
    <property type="component" value="Unassembled WGS sequence"/>
</dbReference>
<dbReference type="STRING" id="126957.T1JHQ4"/>
<evidence type="ECO:0008006" key="5">
    <source>
        <dbReference type="Google" id="ProtNLM"/>
    </source>
</evidence>
<keyword evidence="4" id="KW-1185">Reference proteome</keyword>
<dbReference type="eggNOG" id="KOG2624">
    <property type="taxonomic scope" value="Eukaryota"/>
</dbReference>
<evidence type="ECO:0000313" key="4">
    <source>
        <dbReference type="Proteomes" id="UP000014500"/>
    </source>
</evidence>
<organism evidence="3 4">
    <name type="scientific">Strigamia maritima</name>
    <name type="common">European centipede</name>
    <name type="synonym">Geophilus maritimus</name>
    <dbReference type="NCBI Taxonomy" id="126957"/>
    <lineage>
        <taxon>Eukaryota</taxon>
        <taxon>Metazoa</taxon>
        <taxon>Ecdysozoa</taxon>
        <taxon>Arthropoda</taxon>
        <taxon>Myriapoda</taxon>
        <taxon>Chilopoda</taxon>
        <taxon>Pleurostigmophora</taxon>
        <taxon>Geophilomorpha</taxon>
        <taxon>Linotaeniidae</taxon>
        <taxon>Strigamia</taxon>
    </lineage>
</organism>